<comment type="caution">
    <text evidence="2">The sequence shown here is derived from an EMBL/GenBank/DDBJ whole genome shotgun (WGS) entry which is preliminary data.</text>
</comment>
<accession>A0AA37UKN6</accession>
<proteinExistence type="predicted"/>
<name>A0AA37UKN6_9PEZI</name>
<protein>
    <submittedName>
        <fullName evidence="2">Uncharacterized protein</fullName>
    </submittedName>
</protein>
<feature type="region of interest" description="Disordered" evidence="1">
    <location>
        <begin position="27"/>
        <end position="85"/>
    </location>
</feature>
<evidence type="ECO:0000256" key="1">
    <source>
        <dbReference type="SAM" id="MobiDB-lite"/>
    </source>
</evidence>
<dbReference type="RefSeq" id="XP_049133919.1">
    <property type="nucleotide sequence ID" value="XM_049277962.1"/>
</dbReference>
<organism evidence="2 3">
    <name type="scientific">Colletotrichum spaethianum</name>
    <dbReference type="NCBI Taxonomy" id="700344"/>
    <lineage>
        <taxon>Eukaryota</taxon>
        <taxon>Fungi</taxon>
        <taxon>Dikarya</taxon>
        <taxon>Ascomycota</taxon>
        <taxon>Pezizomycotina</taxon>
        <taxon>Sordariomycetes</taxon>
        <taxon>Hypocreomycetidae</taxon>
        <taxon>Glomerellales</taxon>
        <taxon>Glomerellaceae</taxon>
        <taxon>Colletotrichum</taxon>
        <taxon>Colletotrichum spaethianum species complex</taxon>
    </lineage>
</organism>
<feature type="compositionally biased region" description="Basic and acidic residues" evidence="1">
    <location>
        <begin position="46"/>
        <end position="57"/>
    </location>
</feature>
<keyword evidence="3" id="KW-1185">Reference proteome</keyword>
<evidence type="ECO:0000313" key="2">
    <source>
        <dbReference type="EMBL" id="GKT51569.1"/>
    </source>
</evidence>
<dbReference type="AlphaFoldDB" id="A0AA37UKN6"/>
<evidence type="ECO:0000313" key="3">
    <source>
        <dbReference type="Proteomes" id="UP001055115"/>
    </source>
</evidence>
<gene>
    <name evidence="2" type="ORF">ColSpa_11750</name>
</gene>
<dbReference type="GeneID" id="73332552"/>
<reference evidence="2 3" key="1">
    <citation type="submission" date="2022-03" db="EMBL/GenBank/DDBJ databases">
        <title>Genome data of Colletotrichum spp.</title>
        <authorList>
            <person name="Utami Y.D."/>
            <person name="Hiruma K."/>
        </authorList>
    </citation>
    <scope>NUCLEOTIDE SEQUENCE [LARGE SCALE GENOMIC DNA]</scope>
    <source>
        <strain evidence="2 3">MAFF 239500</strain>
    </source>
</reference>
<dbReference type="Proteomes" id="UP001055115">
    <property type="component" value="Unassembled WGS sequence"/>
</dbReference>
<dbReference type="EMBL" id="BQXU01000050">
    <property type="protein sequence ID" value="GKT51569.1"/>
    <property type="molecule type" value="Genomic_DNA"/>
</dbReference>
<sequence length="85" mass="9042">MNKQSENRDAAANCMPPAADAAAAALRRAGVASDWSGAGYLSPAQREPKPRGSERATETPGPRQQTAKRSTVPFGRLPPHHHKLS</sequence>